<dbReference type="Proteomes" id="UP000199520">
    <property type="component" value="Unassembled WGS sequence"/>
</dbReference>
<dbReference type="OrthoDB" id="9815599at2"/>
<dbReference type="InterPro" id="IPR004360">
    <property type="entry name" value="Glyas_Fos-R_dOase_dom"/>
</dbReference>
<dbReference type="PROSITE" id="PS51819">
    <property type="entry name" value="VOC"/>
    <property type="match status" value="1"/>
</dbReference>
<dbReference type="AlphaFoldDB" id="A0A1I4N8C3"/>
<evidence type="ECO:0000313" key="3">
    <source>
        <dbReference type="Proteomes" id="UP000199520"/>
    </source>
</evidence>
<dbReference type="PANTHER" id="PTHR36503">
    <property type="entry name" value="BLR2520 PROTEIN"/>
    <property type="match status" value="1"/>
</dbReference>
<accession>A0A1I4N8C3</accession>
<proteinExistence type="predicted"/>
<dbReference type="CDD" id="cd07251">
    <property type="entry name" value="VOC_like"/>
    <property type="match status" value="1"/>
</dbReference>
<dbReference type="InterPro" id="IPR037523">
    <property type="entry name" value="VOC_core"/>
</dbReference>
<reference evidence="3" key="1">
    <citation type="submission" date="2016-10" db="EMBL/GenBank/DDBJ databases">
        <authorList>
            <person name="Varghese N."/>
            <person name="Submissions S."/>
        </authorList>
    </citation>
    <scope>NUCLEOTIDE SEQUENCE [LARGE SCALE GENOMIC DNA]</scope>
    <source>
        <strain evidence="3">DSM 13327</strain>
    </source>
</reference>
<evidence type="ECO:0000313" key="2">
    <source>
        <dbReference type="EMBL" id="SFM11761.1"/>
    </source>
</evidence>
<gene>
    <name evidence="2" type="ORF">SAMN04490355_104234</name>
</gene>
<keyword evidence="3" id="KW-1185">Reference proteome</keyword>
<dbReference type="Gene3D" id="3.10.180.10">
    <property type="entry name" value="2,3-Dihydroxybiphenyl 1,2-Dioxygenase, domain 1"/>
    <property type="match status" value="1"/>
</dbReference>
<feature type="domain" description="VOC" evidence="1">
    <location>
        <begin position="4"/>
        <end position="127"/>
    </location>
</feature>
<evidence type="ECO:0000259" key="1">
    <source>
        <dbReference type="PROSITE" id="PS51819"/>
    </source>
</evidence>
<sequence>MRQKLNLITLGVKDLAVSLAFYRDGLGWKPSNASQNDIVFFDLGGVGLALFPRKLLAEDVTVNAEGTGFSGITLAHNAKSVEEVDAVLSKAEKAGATIVKEAQNVFWGGYSGYFSDPDGHLWEVAWNPMIGFDEKDALLL</sequence>
<organism evidence="2 3">
    <name type="scientific">Pelosinus propionicus DSM 13327</name>
    <dbReference type="NCBI Taxonomy" id="1123291"/>
    <lineage>
        <taxon>Bacteria</taxon>
        <taxon>Bacillati</taxon>
        <taxon>Bacillota</taxon>
        <taxon>Negativicutes</taxon>
        <taxon>Selenomonadales</taxon>
        <taxon>Sporomusaceae</taxon>
        <taxon>Pelosinus</taxon>
    </lineage>
</organism>
<name>A0A1I4N8C3_9FIRM</name>
<dbReference type="InterPro" id="IPR029068">
    <property type="entry name" value="Glyas_Bleomycin-R_OHBP_Dase"/>
</dbReference>
<dbReference type="PANTHER" id="PTHR36503:SF1">
    <property type="entry name" value="BLR2520 PROTEIN"/>
    <property type="match status" value="1"/>
</dbReference>
<dbReference type="Pfam" id="PF00903">
    <property type="entry name" value="Glyoxalase"/>
    <property type="match status" value="1"/>
</dbReference>
<dbReference type="RefSeq" id="WP_090941184.1">
    <property type="nucleotide sequence ID" value="NZ_FOTS01000042.1"/>
</dbReference>
<protein>
    <recommendedName>
        <fullName evidence="1">VOC domain-containing protein</fullName>
    </recommendedName>
</protein>
<dbReference type="SUPFAM" id="SSF54593">
    <property type="entry name" value="Glyoxalase/Bleomycin resistance protein/Dihydroxybiphenyl dioxygenase"/>
    <property type="match status" value="1"/>
</dbReference>
<dbReference type="EMBL" id="FOTS01000042">
    <property type="protein sequence ID" value="SFM11761.1"/>
    <property type="molecule type" value="Genomic_DNA"/>
</dbReference>
<dbReference type="STRING" id="1123291.SAMN04490355_104234"/>